<dbReference type="PANTHER" id="PTHR47537:SF2">
    <property type="entry name" value="CUBILIN"/>
    <property type="match status" value="1"/>
</dbReference>
<proteinExistence type="predicted"/>
<evidence type="ECO:0000313" key="5">
    <source>
        <dbReference type="WBParaSite" id="MCU_003315-RA"/>
    </source>
</evidence>
<keyword evidence="3" id="KW-0812">Transmembrane</keyword>
<dbReference type="WBParaSite" id="MCU_003315-RA">
    <property type="protein sequence ID" value="MCU_003315-RA"/>
    <property type="gene ID" value="MCU_003315"/>
</dbReference>
<accession>A0A5K3EV16</accession>
<dbReference type="InterPro" id="IPR053207">
    <property type="entry name" value="Non-NMDA_GluR_Accessory"/>
</dbReference>
<feature type="domain" description="CUB" evidence="4">
    <location>
        <begin position="16"/>
        <end position="160"/>
    </location>
</feature>
<feature type="transmembrane region" description="Helical" evidence="3">
    <location>
        <begin position="207"/>
        <end position="224"/>
    </location>
</feature>
<evidence type="ECO:0000256" key="2">
    <source>
        <dbReference type="PROSITE-ProRule" id="PRU00059"/>
    </source>
</evidence>
<dbReference type="Pfam" id="PF00431">
    <property type="entry name" value="CUB"/>
    <property type="match status" value="1"/>
</dbReference>
<dbReference type="SMART" id="SM00042">
    <property type="entry name" value="CUB"/>
    <property type="match status" value="1"/>
</dbReference>
<dbReference type="Gene3D" id="2.60.120.290">
    <property type="entry name" value="Spermadhesin, CUB domain"/>
    <property type="match status" value="1"/>
</dbReference>
<dbReference type="PANTHER" id="PTHR47537">
    <property type="entry name" value="CUBILIN"/>
    <property type="match status" value="1"/>
</dbReference>
<organism evidence="5">
    <name type="scientific">Mesocestoides corti</name>
    <name type="common">Flatworm</name>
    <dbReference type="NCBI Taxonomy" id="53468"/>
    <lineage>
        <taxon>Eukaryota</taxon>
        <taxon>Metazoa</taxon>
        <taxon>Spiralia</taxon>
        <taxon>Lophotrochozoa</taxon>
        <taxon>Platyhelminthes</taxon>
        <taxon>Cestoda</taxon>
        <taxon>Eucestoda</taxon>
        <taxon>Cyclophyllidea</taxon>
        <taxon>Mesocestoididae</taxon>
        <taxon>Mesocestoides</taxon>
    </lineage>
</organism>
<protein>
    <submittedName>
        <fullName evidence="5">CUB domain-containing protein</fullName>
    </submittedName>
</protein>
<evidence type="ECO:0000256" key="1">
    <source>
        <dbReference type="ARBA" id="ARBA00023157"/>
    </source>
</evidence>
<keyword evidence="3" id="KW-1133">Transmembrane helix</keyword>
<sequence>YVNILNSDSANPRQACNSLETLETIIDAYKADEGSLASPKFPELYPKCINSTYYFRGRPGQRVFLRFVLLELGDTERCKEDTVHRGDRLYFYDGSSTHLPVQLSVCGSPQSVFRPETDKGLPTDQNLAIASSGSHFTMLFASDEFVGKFEFGFRLEYHFRDLISWDAHDGEQKTPNSQYNITNDKKGRLVYFNYPHKTIRITSISKLATMDIPLYIIIALFLVWTS</sequence>
<dbReference type="PROSITE" id="PS01180">
    <property type="entry name" value="CUB"/>
    <property type="match status" value="1"/>
</dbReference>
<keyword evidence="3" id="KW-0472">Membrane</keyword>
<dbReference type="AlphaFoldDB" id="A0A5K3EV16"/>
<dbReference type="InterPro" id="IPR000859">
    <property type="entry name" value="CUB_dom"/>
</dbReference>
<comment type="caution">
    <text evidence="2">Lacks conserved residue(s) required for the propagation of feature annotation.</text>
</comment>
<dbReference type="InterPro" id="IPR035914">
    <property type="entry name" value="Sperma_CUB_dom_sf"/>
</dbReference>
<dbReference type="CDD" id="cd00041">
    <property type="entry name" value="CUB"/>
    <property type="match status" value="1"/>
</dbReference>
<keyword evidence="1" id="KW-1015">Disulfide bond</keyword>
<evidence type="ECO:0000256" key="3">
    <source>
        <dbReference type="SAM" id="Phobius"/>
    </source>
</evidence>
<reference evidence="5" key="1">
    <citation type="submission" date="2019-11" db="UniProtKB">
        <authorList>
            <consortium name="WormBaseParasite"/>
        </authorList>
    </citation>
    <scope>IDENTIFICATION</scope>
</reference>
<name>A0A5K3EV16_MESCO</name>
<dbReference type="SUPFAM" id="SSF49854">
    <property type="entry name" value="Spermadhesin, CUB domain"/>
    <property type="match status" value="1"/>
</dbReference>
<dbReference type="GO" id="GO:0005886">
    <property type="term" value="C:plasma membrane"/>
    <property type="evidence" value="ECO:0007669"/>
    <property type="project" value="TreeGrafter"/>
</dbReference>
<evidence type="ECO:0000259" key="4">
    <source>
        <dbReference type="PROSITE" id="PS01180"/>
    </source>
</evidence>